<evidence type="ECO:0008006" key="4">
    <source>
        <dbReference type="Google" id="ProtNLM"/>
    </source>
</evidence>
<reference evidence="2 3" key="1">
    <citation type="submission" date="2016-04" db="EMBL/GenBank/DDBJ databases">
        <authorList>
            <person name="Chen L."/>
            <person name="Zhuang W."/>
            <person name="Wang G."/>
        </authorList>
    </citation>
    <scope>NUCLEOTIDE SEQUENCE [LARGE SCALE GENOMIC DNA]</scope>
    <source>
        <strain evidence="3">GR20</strain>
    </source>
</reference>
<gene>
    <name evidence="2" type="ORF">A4D02_13150</name>
</gene>
<dbReference type="Gene3D" id="3.40.109.10">
    <property type="entry name" value="NADH Oxidase"/>
    <property type="match status" value="1"/>
</dbReference>
<dbReference type="Proteomes" id="UP000192277">
    <property type="component" value="Unassembled WGS sequence"/>
</dbReference>
<evidence type="ECO:0000313" key="2">
    <source>
        <dbReference type="EMBL" id="OQP42509.1"/>
    </source>
</evidence>
<feature type="transmembrane region" description="Helical" evidence="1">
    <location>
        <begin position="6"/>
        <end position="24"/>
    </location>
</feature>
<accession>A0ABX3NPY4</accession>
<keyword evidence="3" id="KW-1185">Reference proteome</keyword>
<name>A0ABX3NPY4_9BACT</name>
<dbReference type="SUPFAM" id="SSF55469">
    <property type="entry name" value="FMN-dependent nitroreductase-like"/>
    <property type="match status" value="1"/>
</dbReference>
<dbReference type="EMBL" id="LWBO01000044">
    <property type="protein sequence ID" value="OQP42509.1"/>
    <property type="molecule type" value="Genomic_DNA"/>
</dbReference>
<proteinExistence type="predicted"/>
<protein>
    <recommendedName>
        <fullName evidence="4">Nitroreductase</fullName>
    </recommendedName>
</protein>
<keyword evidence="1" id="KW-1133">Transmembrane helix</keyword>
<dbReference type="RefSeq" id="WP_014220812.1">
    <property type="nucleotide sequence ID" value="NZ_LWBO01000044.1"/>
</dbReference>
<organism evidence="2 3">
    <name type="scientific">Niastella koreensis</name>
    <dbReference type="NCBI Taxonomy" id="354356"/>
    <lineage>
        <taxon>Bacteria</taxon>
        <taxon>Pseudomonadati</taxon>
        <taxon>Bacteroidota</taxon>
        <taxon>Chitinophagia</taxon>
        <taxon>Chitinophagales</taxon>
        <taxon>Chitinophagaceae</taxon>
        <taxon>Niastella</taxon>
    </lineage>
</organism>
<comment type="caution">
    <text evidence="2">The sequence shown here is derived from an EMBL/GenBank/DDBJ whole genome shotgun (WGS) entry which is preliminary data.</text>
</comment>
<evidence type="ECO:0000256" key="1">
    <source>
        <dbReference type="SAM" id="Phobius"/>
    </source>
</evidence>
<keyword evidence="1" id="KW-0812">Transmembrane</keyword>
<keyword evidence="1" id="KW-0472">Membrane</keyword>
<evidence type="ECO:0000313" key="3">
    <source>
        <dbReference type="Proteomes" id="UP000192277"/>
    </source>
</evidence>
<sequence length="163" mass="18753">MNRRKFLGIAGGSVLVAGGVYYLLSDKQNFIRKDIKPYLSKKSPLRPVEREILWLASLTPSGHNTQPWVVKYIEPYHWIVGNDTSVSDLVETGRRMQRLFLKVRQKGIALHPMTQILEEAQTRQVINQSIGITDKIQFLLRTGYVNNYPGSVSLRRPVDWFVK</sequence>
<dbReference type="InterPro" id="IPR000415">
    <property type="entry name" value="Nitroreductase-like"/>
</dbReference>